<gene>
    <name evidence="1" type="ORF">OCTVUL_1B025124</name>
</gene>
<evidence type="ECO:0000313" key="2">
    <source>
        <dbReference type="Proteomes" id="UP001162480"/>
    </source>
</evidence>
<accession>A0AA36AHT6</accession>
<protein>
    <submittedName>
        <fullName evidence="1">Uncharacterized protein</fullName>
    </submittedName>
</protein>
<reference evidence="1" key="1">
    <citation type="submission" date="2023-08" db="EMBL/GenBank/DDBJ databases">
        <authorList>
            <person name="Alioto T."/>
            <person name="Alioto T."/>
            <person name="Gomez Garrido J."/>
        </authorList>
    </citation>
    <scope>NUCLEOTIDE SEQUENCE</scope>
</reference>
<proteinExistence type="predicted"/>
<dbReference type="EMBL" id="OX597814">
    <property type="protein sequence ID" value="CAI9714827.1"/>
    <property type="molecule type" value="Genomic_DNA"/>
</dbReference>
<keyword evidence="2" id="KW-1185">Reference proteome</keyword>
<organism evidence="1 2">
    <name type="scientific">Octopus vulgaris</name>
    <name type="common">Common octopus</name>
    <dbReference type="NCBI Taxonomy" id="6645"/>
    <lineage>
        <taxon>Eukaryota</taxon>
        <taxon>Metazoa</taxon>
        <taxon>Spiralia</taxon>
        <taxon>Lophotrochozoa</taxon>
        <taxon>Mollusca</taxon>
        <taxon>Cephalopoda</taxon>
        <taxon>Coleoidea</taxon>
        <taxon>Octopodiformes</taxon>
        <taxon>Octopoda</taxon>
        <taxon>Incirrata</taxon>
        <taxon>Octopodidae</taxon>
        <taxon>Octopus</taxon>
    </lineage>
</organism>
<name>A0AA36AHT6_OCTVU</name>
<sequence length="80" mass="8352">MYKRISVHQVEFTSGITHGKIYSRGGCNYSDSGDCSGSGGDCSGSGALVGGVDEIHIVVIRVHVVGVLGGNLCFSSVYLW</sequence>
<dbReference type="Proteomes" id="UP001162480">
    <property type="component" value="Chromosome 1"/>
</dbReference>
<dbReference type="AlphaFoldDB" id="A0AA36AHT6"/>
<evidence type="ECO:0000313" key="1">
    <source>
        <dbReference type="EMBL" id="CAI9714827.1"/>
    </source>
</evidence>